<name>A0A915C1S3_PARUN</name>
<evidence type="ECO:0000313" key="1">
    <source>
        <dbReference type="Proteomes" id="UP000887569"/>
    </source>
</evidence>
<sequence>MPNSLSFSFSSLRFRQAEFADSPLSDMCNKLCNASVMLEISHNDTI</sequence>
<dbReference type="AlphaFoldDB" id="A0A915C1S3"/>
<evidence type="ECO:0000313" key="2">
    <source>
        <dbReference type="WBParaSite" id="PgR076_g004_t02"/>
    </source>
</evidence>
<keyword evidence="1" id="KW-1185">Reference proteome</keyword>
<reference evidence="2" key="1">
    <citation type="submission" date="2022-11" db="UniProtKB">
        <authorList>
            <consortium name="WormBaseParasite"/>
        </authorList>
    </citation>
    <scope>IDENTIFICATION</scope>
</reference>
<proteinExistence type="predicted"/>
<dbReference type="WBParaSite" id="PgR076_g004_t02">
    <property type="protein sequence ID" value="PgR076_g004_t02"/>
    <property type="gene ID" value="PgR076_g004"/>
</dbReference>
<dbReference type="Proteomes" id="UP000887569">
    <property type="component" value="Unplaced"/>
</dbReference>
<protein>
    <submittedName>
        <fullName evidence="2">BPL/LPL catalytic domain-containing protein</fullName>
    </submittedName>
</protein>
<organism evidence="1 2">
    <name type="scientific">Parascaris univalens</name>
    <name type="common">Nematode worm</name>
    <dbReference type="NCBI Taxonomy" id="6257"/>
    <lineage>
        <taxon>Eukaryota</taxon>
        <taxon>Metazoa</taxon>
        <taxon>Ecdysozoa</taxon>
        <taxon>Nematoda</taxon>
        <taxon>Chromadorea</taxon>
        <taxon>Rhabditida</taxon>
        <taxon>Spirurina</taxon>
        <taxon>Ascaridomorpha</taxon>
        <taxon>Ascaridoidea</taxon>
        <taxon>Ascarididae</taxon>
        <taxon>Parascaris</taxon>
    </lineage>
</organism>
<accession>A0A915C1S3</accession>